<keyword evidence="2" id="KW-0503">Monooxygenase</keyword>
<gene>
    <name evidence="6" type="ORF">R1sor_020108</name>
</gene>
<dbReference type="SUPFAM" id="SSF51905">
    <property type="entry name" value="FAD/NAD(P)-binding domain"/>
    <property type="match status" value="1"/>
</dbReference>
<sequence>MGKVFGGSGIKILQMAEDSCCILAKLRLRINVEKKWKILSSFSCSSVVDFGGWDMFVMSAVFRIISKDELVIRKPDNPYRQSRYTISNMDETGHVHDLVIVGAGLAGLAIAVAMHKIGVNPVILEQSPTLRSTGAALTMWSNAWRVLDVLGVGDELREKHSLITGVRMRNMRGDLLKGFEMDECPGGGSTVRIKVLIGADGVNSVVAKWMGLAPARYAGYMGIRGLAEYGEEHQHEFALTQYCGSGTRIGVVPTSKTNVFWFLVYNKANPDAKYTDPKILKEEMRGHLQGFPELLREMLERTSLETLSRGQIMDRWNLPGRVPPVQSCVTLAGDAFHPMTPNLGQGGCCAIEDSLALARTLGPVLVQGGNPNAAVITEALEEYGAERSRRTLTVTVKSFIIGYSLMIAFRPFVYLRDNYLLPKFFTPTNYLTETLYDPRQLPVIQTAPKLLRPARERQRDLEDEGEPEAEEPMKVETGMRLEAPLKNEEREQNLDAPTEPQQYLFPGEEPVSPGFIEHIRPELVSADANIDQIVADLVAAG</sequence>
<dbReference type="GO" id="GO:0004497">
    <property type="term" value="F:monooxygenase activity"/>
    <property type="evidence" value="ECO:0007669"/>
    <property type="project" value="UniProtKB-KW"/>
</dbReference>
<dbReference type="InterPro" id="IPR002938">
    <property type="entry name" value="FAD-bd"/>
</dbReference>
<evidence type="ECO:0000256" key="3">
    <source>
        <dbReference type="ARBA" id="ARBA00024018"/>
    </source>
</evidence>
<dbReference type="Proteomes" id="UP001633002">
    <property type="component" value="Unassembled WGS sequence"/>
</dbReference>
<evidence type="ECO:0000313" key="7">
    <source>
        <dbReference type="Proteomes" id="UP001633002"/>
    </source>
</evidence>
<dbReference type="PANTHER" id="PTHR45934">
    <property type="entry name" value="FAD/NAD(P)-BINDING OXIDOREDUCTASE FAMILY PROTEIN"/>
    <property type="match status" value="1"/>
</dbReference>
<comment type="similarity">
    <text evidence="3">Belongs to the 3-hydroxybenzoate 6-hydroxylase family.</text>
</comment>
<accession>A0ABD3IIN4</accession>
<dbReference type="AlphaFoldDB" id="A0ABD3IIN4"/>
<keyword evidence="1" id="KW-0560">Oxidoreductase</keyword>
<reference evidence="6 7" key="1">
    <citation type="submission" date="2024-09" db="EMBL/GenBank/DDBJ databases">
        <title>Chromosome-scale assembly of Riccia sorocarpa.</title>
        <authorList>
            <person name="Paukszto L."/>
        </authorList>
    </citation>
    <scope>NUCLEOTIDE SEQUENCE [LARGE SCALE GENOMIC DNA]</scope>
    <source>
        <strain evidence="6">LP-2024</strain>
        <tissue evidence="6">Aerial parts of the thallus</tissue>
    </source>
</reference>
<dbReference type="Gene3D" id="3.50.50.60">
    <property type="entry name" value="FAD/NAD(P)-binding domain"/>
    <property type="match status" value="2"/>
</dbReference>
<evidence type="ECO:0000256" key="4">
    <source>
        <dbReference type="SAM" id="MobiDB-lite"/>
    </source>
</evidence>
<proteinExistence type="inferred from homology"/>
<evidence type="ECO:0000313" key="6">
    <source>
        <dbReference type="EMBL" id="KAL3702086.1"/>
    </source>
</evidence>
<dbReference type="InterPro" id="IPR036188">
    <property type="entry name" value="FAD/NAD-bd_sf"/>
</dbReference>
<dbReference type="Pfam" id="PF01494">
    <property type="entry name" value="FAD_binding_3"/>
    <property type="match status" value="2"/>
</dbReference>
<name>A0ABD3IIN4_9MARC</name>
<protein>
    <recommendedName>
        <fullName evidence="5">FAD-binding domain-containing protein</fullName>
    </recommendedName>
</protein>
<dbReference type="InterPro" id="IPR044560">
    <property type="entry name" value="MOase"/>
</dbReference>
<comment type="caution">
    <text evidence="6">The sequence shown here is derived from an EMBL/GenBank/DDBJ whole genome shotgun (WGS) entry which is preliminary data.</text>
</comment>
<feature type="domain" description="FAD-binding" evidence="5">
    <location>
        <begin position="183"/>
        <end position="391"/>
    </location>
</feature>
<dbReference type="PANTHER" id="PTHR45934:SF9">
    <property type="entry name" value="FAD_NAD(P)-BINDING OXIDOREDUCTASE FAMILY PROTEIN"/>
    <property type="match status" value="1"/>
</dbReference>
<feature type="compositionally biased region" description="Basic and acidic residues" evidence="4">
    <location>
        <begin position="471"/>
        <end position="493"/>
    </location>
</feature>
<feature type="compositionally biased region" description="Acidic residues" evidence="4">
    <location>
        <begin position="461"/>
        <end position="470"/>
    </location>
</feature>
<evidence type="ECO:0000259" key="5">
    <source>
        <dbReference type="Pfam" id="PF01494"/>
    </source>
</evidence>
<organism evidence="6 7">
    <name type="scientific">Riccia sorocarpa</name>
    <dbReference type="NCBI Taxonomy" id="122646"/>
    <lineage>
        <taxon>Eukaryota</taxon>
        <taxon>Viridiplantae</taxon>
        <taxon>Streptophyta</taxon>
        <taxon>Embryophyta</taxon>
        <taxon>Marchantiophyta</taxon>
        <taxon>Marchantiopsida</taxon>
        <taxon>Marchantiidae</taxon>
        <taxon>Marchantiales</taxon>
        <taxon>Ricciaceae</taxon>
        <taxon>Riccia</taxon>
    </lineage>
</organism>
<keyword evidence="7" id="KW-1185">Reference proteome</keyword>
<evidence type="ECO:0000256" key="2">
    <source>
        <dbReference type="ARBA" id="ARBA00023033"/>
    </source>
</evidence>
<dbReference type="EMBL" id="JBJQOH010000001">
    <property type="protein sequence ID" value="KAL3702086.1"/>
    <property type="molecule type" value="Genomic_DNA"/>
</dbReference>
<feature type="region of interest" description="Disordered" evidence="4">
    <location>
        <begin position="453"/>
        <end position="510"/>
    </location>
</feature>
<evidence type="ECO:0000256" key="1">
    <source>
        <dbReference type="ARBA" id="ARBA00023002"/>
    </source>
</evidence>
<feature type="domain" description="FAD-binding" evidence="5">
    <location>
        <begin position="98"/>
        <end position="161"/>
    </location>
</feature>